<dbReference type="SUPFAM" id="SSF159245">
    <property type="entry name" value="AttH-like"/>
    <property type="match status" value="1"/>
</dbReference>
<accession>A0A2W5F7F4</accession>
<feature type="signal peptide" evidence="1">
    <location>
        <begin position="1"/>
        <end position="21"/>
    </location>
</feature>
<dbReference type="Gene3D" id="2.40.370.10">
    <property type="entry name" value="AttH-like domain"/>
    <property type="match status" value="2"/>
</dbReference>
<evidence type="ECO:0000259" key="2">
    <source>
        <dbReference type="Pfam" id="PF07143"/>
    </source>
</evidence>
<evidence type="ECO:0000313" key="3">
    <source>
        <dbReference type="EMBL" id="PZP28476.1"/>
    </source>
</evidence>
<proteinExistence type="predicted"/>
<keyword evidence="1" id="KW-0732">Signal</keyword>
<dbReference type="InterPro" id="IPR023374">
    <property type="entry name" value="AttH-like_dom_sf"/>
</dbReference>
<dbReference type="InterPro" id="IPR010791">
    <property type="entry name" value="AttH_dom"/>
</dbReference>
<dbReference type="Pfam" id="PF07143">
    <property type="entry name" value="CrtC"/>
    <property type="match status" value="1"/>
</dbReference>
<evidence type="ECO:0000313" key="4">
    <source>
        <dbReference type="Proteomes" id="UP000249633"/>
    </source>
</evidence>
<feature type="chain" id="PRO_5016154270" evidence="1">
    <location>
        <begin position="22"/>
        <end position="359"/>
    </location>
</feature>
<organism evidence="3 4">
    <name type="scientific">Roseateles depolymerans</name>
    <dbReference type="NCBI Taxonomy" id="76731"/>
    <lineage>
        <taxon>Bacteria</taxon>
        <taxon>Pseudomonadati</taxon>
        <taxon>Pseudomonadota</taxon>
        <taxon>Betaproteobacteria</taxon>
        <taxon>Burkholderiales</taxon>
        <taxon>Sphaerotilaceae</taxon>
        <taxon>Roseateles</taxon>
    </lineage>
</organism>
<dbReference type="Proteomes" id="UP000249633">
    <property type="component" value="Unassembled WGS sequence"/>
</dbReference>
<dbReference type="Pfam" id="PF17186">
    <property type="entry name" value="Lipocalin_9"/>
    <property type="match status" value="1"/>
</dbReference>
<feature type="domain" description="AttH" evidence="2">
    <location>
        <begin position="44"/>
        <end position="217"/>
    </location>
</feature>
<dbReference type="PANTHER" id="PTHR38591">
    <property type="entry name" value="HYDROLASE"/>
    <property type="match status" value="1"/>
</dbReference>
<dbReference type="PANTHER" id="PTHR38591:SF1">
    <property type="entry name" value="BLL1000 PROTEIN"/>
    <property type="match status" value="1"/>
</dbReference>
<gene>
    <name evidence="3" type="ORF">DI603_19010</name>
</gene>
<reference evidence="3 4" key="1">
    <citation type="submission" date="2017-08" db="EMBL/GenBank/DDBJ databases">
        <title>Infants hospitalized years apart are colonized by the same room-sourced microbial strains.</title>
        <authorList>
            <person name="Brooks B."/>
            <person name="Olm M.R."/>
            <person name="Firek B.A."/>
            <person name="Baker R."/>
            <person name="Thomas B.C."/>
            <person name="Morowitz M.J."/>
            <person name="Banfield J.F."/>
        </authorList>
    </citation>
    <scope>NUCLEOTIDE SEQUENCE [LARGE SCALE GENOMIC DNA]</scope>
    <source>
        <strain evidence="3">S2_012_000_R2_81</strain>
    </source>
</reference>
<name>A0A2W5F7F4_9BURK</name>
<evidence type="ECO:0000256" key="1">
    <source>
        <dbReference type="SAM" id="SignalP"/>
    </source>
</evidence>
<protein>
    <submittedName>
        <fullName evidence="3">Carotenoid 1,2-hydratase</fullName>
    </submittedName>
</protein>
<dbReference type="AlphaFoldDB" id="A0A2W5F7F4"/>
<dbReference type="EMBL" id="QFOD01000022">
    <property type="protein sequence ID" value="PZP28476.1"/>
    <property type="molecule type" value="Genomic_DNA"/>
</dbReference>
<sequence length="359" mass="39067">MTLQRRTLLLATLPWPALAGAAPPTPSLPLRFPQDYGAHPAQAIEWWYLTGWLADPAAPQQPLFGYQLTFFRLPGPAPAGHASALAARQLMLGHVALSDLHAGRQQHDQRLMRALPGVAEAAEGDCRVRLRDWTLSRRGNGYVAAFNAEGWALSLQLDTPDAPLLQGEQGHSRKGPAPGQFSLYYSRPQLQTQATLTRAGQALTLSGRSWLDHEWSDNLLGQAVGWDWLGINLHDGRALTLFQLRRADGGRSFAGGSLRTPSQPDRSFAPDEVLMQPTRHWTSPATGTRWPVAWTLQSPAGALSLEACLDAQEIDARGSSGLVYWEGLARLRDAAGREIGLGYLELTGYAGKPPLDAGR</sequence>
<comment type="caution">
    <text evidence="3">The sequence shown here is derived from an EMBL/GenBank/DDBJ whole genome shotgun (WGS) entry which is preliminary data.</text>
</comment>